<reference evidence="4" key="1">
    <citation type="journal article" date="2019" name="Int. J. Syst. Evol. Microbiol.">
        <title>The Global Catalogue of Microorganisms (GCM) 10K type strain sequencing project: providing services to taxonomists for standard genome sequencing and annotation.</title>
        <authorList>
            <consortium name="The Broad Institute Genomics Platform"/>
            <consortium name="The Broad Institute Genome Sequencing Center for Infectious Disease"/>
            <person name="Wu L."/>
            <person name="Ma J."/>
        </authorList>
    </citation>
    <scope>NUCLEOTIDE SEQUENCE [LARGE SCALE GENOMIC DNA]</scope>
    <source>
        <strain evidence="4">JCM 19173</strain>
    </source>
</reference>
<dbReference type="InterPro" id="IPR014729">
    <property type="entry name" value="Rossmann-like_a/b/a_fold"/>
</dbReference>
<comment type="similarity">
    <text evidence="1">Belongs to the universal stress protein A family.</text>
</comment>
<dbReference type="InterPro" id="IPR006015">
    <property type="entry name" value="Universal_stress_UspA"/>
</dbReference>
<dbReference type="PRINTS" id="PR01438">
    <property type="entry name" value="UNVRSLSTRESS"/>
</dbReference>
<dbReference type="PANTHER" id="PTHR46268">
    <property type="entry name" value="STRESS RESPONSE PROTEIN NHAX"/>
    <property type="match status" value="1"/>
</dbReference>
<sequence length="156" mass="16419">MPDLPGVQYRRILVATGGAAHSEVATQRAAHLALQFSAPLHIVSVIPQGRPGLENVTAAFAGSSDLDGRVTQDTHQRINRHLHSTAADARSLGLDVHEHLITALKPADAILSVAREVDADLIVLGRRHTSAWSAALAGSVADMVSHASPVDVLVAR</sequence>
<dbReference type="InterPro" id="IPR006016">
    <property type="entry name" value="UspA"/>
</dbReference>
<dbReference type="RefSeq" id="WP_189071028.1">
    <property type="nucleotide sequence ID" value="NZ_BMPE01000033.1"/>
</dbReference>
<dbReference type="SUPFAM" id="SSF52402">
    <property type="entry name" value="Adenine nucleotide alpha hydrolases-like"/>
    <property type="match status" value="1"/>
</dbReference>
<protein>
    <submittedName>
        <fullName evidence="3">Universal stress protein</fullName>
    </submittedName>
</protein>
<evidence type="ECO:0000313" key="4">
    <source>
        <dbReference type="Proteomes" id="UP000604341"/>
    </source>
</evidence>
<keyword evidence="4" id="KW-1185">Reference proteome</keyword>
<dbReference type="PANTHER" id="PTHR46268:SF6">
    <property type="entry name" value="UNIVERSAL STRESS PROTEIN UP12"/>
    <property type="match status" value="1"/>
</dbReference>
<dbReference type="Pfam" id="PF00582">
    <property type="entry name" value="Usp"/>
    <property type="match status" value="1"/>
</dbReference>
<accession>A0ABQ2FRF5</accession>
<feature type="domain" description="UspA" evidence="2">
    <location>
        <begin position="9"/>
        <end position="156"/>
    </location>
</feature>
<dbReference type="Proteomes" id="UP000604341">
    <property type="component" value="Unassembled WGS sequence"/>
</dbReference>
<evidence type="ECO:0000313" key="3">
    <source>
        <dbReference type="EMBL" id="GGL19547.1"/>
    </source>
</evidence>
<gene>
    <name evidence="3" type="ORF">GCM10010844_43110</name>
</gene>
<dbReference type="Gene3D" id="3.40.50.620">
    <property type="entry name" value="HUPs"/>
    <property type="match status" value="1"/>
</dbReference>
<dbReference type="EMBL" id="BMPE01000033">
    <property type="protein sequence ID" value="GGL19547.1"/>
    <property type="molecule type" value="Genomic_DNA"/>
</dbReference>
<organism evidence="3 4">
    <name type="scientific">Deinococcus radiotolerans</name>
    <dbReference type="NCBI Taxonomy" id="1309407"/>
    <lineage>
        <taxon>Bacteria</taxon>
        <taxon>Thermotogati</taxon>
        <taxon>Deinococcota</taxon>
        <taxon>Deinococci</taxon>
        <taxon>Deinococcales</taxon>
        <taxon>Deinococcaceae</taxon>
        <taxon>Deinococcus</taxon>
    </lineage>
</organism>
<dbReference type="CDD" id="cd00293">
    <property type="entry name" value="USP-like"/>
    <property type="match status" value="1"/>
</dbReference>
<proteinExistence type="inferred from homology"/>
<comment type="caution">
    <text evidence="3">The sequence shown here is derived from an EMBL/GenBank/DDBJ whole genome shotgun (WGS) entry which is preliminary data.</text>
</comment>
<name>A0ABQ2FRF5_9DEIO</name>
<evidence type="ECO:0000256" key="1">
    <source>
        <dbReference type="ARBA" id="ARBA00008791"/>
    </source>
</evidence>
<evidence type="ECO:0000259" key="2">
    <source>
        <dbReference type="Pfam" id="PF00582"/>
    </source>
</evidence>